<accession>A0A9D7S9H3</accession>
<dbReference type="GO" id="GO:0046872">
    <property type="term" value="F:metal ion binding"/>
    <property type="evidence" value="ECO:0007669"/>
    <property type="project" value="InterPro"/>
</dbReference>
<dbReference type="AlphaFoldDB" id="A0A9D7S9H3"/>
<dbReference type="PROSITE" id="PS51393">
    <property type="entry name" value="LIPOXYGENASE_3"/>
    <property type="match status" value="1"/>
</dbReference>
<comment type="caution">
    <text evidence="2">The sequence shown here is derived from an EMBL/GenBank/DDBJ whole genome shotgun (WGS) entry which is preliminary data.</text>
</comment>
<dbReference type="InterPro" id="IPR013819">
    <property type="entry name" value="LipOase_C"/>
</dbReference>
<dbReference type="EMBL" id="JADKFW010000010">
    <property type="protein sequence ID" value="MBK9718427.1"/>
    <property type="molecule type" value="Genomic_DNA"/>
</dbReference>
<evidence type="ECO:0000313" key="2">
    <source>
        <dbReference type="EMBL" id="MBK9718427.1"/>
    </source>
</evidence>
<evidence type="ECO:0000313" key="3">
    <source>
        <dbReference type="Proteomes" id="UP000808349"/>
    </source>
</evidence>
<protein>
    <recommendedName>
        <fullName evidence="1">Lipoxygenase domain-containing protein</fullName>
    </recommendedName>
</protein>
<dbReference type="GO" id="GO:0016702">
    <property type="term" value="F:oxidoreductase activity, acting on single donors with incorporation of molecular oxygen, incorporation of two atoms of oxygen"/>
    <property type="evidence" value="ECO:0007669"/>
    <property type="project" value="InterPro"/>
</dbReference>
<dbReference type="Proteomes" id="UP000808349">
    <property type="component" value="Unassembled WGS sequence"/>
</dbReference>
<name>A0A9D7S9H3_9BACT</name>
<gene>
    <name evidence="2" type="ORF">IPO85_13140</name>
</gene>
<organism evidence="2 3">
    <name type="scientific">Candidatus Defluviibacterium haderslevense</name>
    <dbReference type="NCBI Taxonomy" id="2981993"/>
    <lineage>
        <taxon>Bacteria</taxon>
        <taxon>Pseudomonadati</taxon>
        <taxon>Bacteroidota</taxon>
        <taxon>Saprospiria</taxon>
        <taxon>Saprospirales</taxon>
        <taxon>Saprospiraceae</taxon>
        <taxon>Candidatus Defluviibacterium</taxon>
    </lineage>
</organism>
<sequence>MTANQETENGKTFLFGPALRDMPLKNDGMNPLKIQNCMTERTLIIYQSNERQFIK</sequence>
<proteinExistence type="predicted"/>
<evidence type="ECO:0000259" key="1">
    <source>
        <dbReference type="PROSITE" id="PS51393"/>
    </source>
</evidence>
<feature type="domain" description="Lipoxygenase" evidence="1">
    <location>
        <begin position="1"/>
        <end position="55"/>
    </location>
</feature>
<reference evidence="2 3" key="1">
    <citation type="submission" date="2020-10" db="EMBL/GenBank/DDBJ databases">
        <title>Connecting structure to function with the recovery of over 1000 high-quality activated sludge metagenome-assembled genomes encoding full-length rRNA genes using long-read sequencing.</title>
        <authorList>
            <person name="Singleton C.M."/>
            <person name="Petriglieri F."/>
            <person name="Kristensen J.M."/>
            <person name="Kirkegaard R.H."/>
            <person name="Michaelsen T.Y."/>
            <person name="Andersen M.H."/>
            <person name="Karst S.M."/>
            <person name="Dueholm M.S."/>
            <person name="Nielsen P.H."/>
            <person name="Albertsen M."/>
        </authorList>
    </citation>
    <scope>NUCLEOTIDE SEQUENCE [LARGE SCALE GENOMIC DNA]</scope>
    <source>
        <strain evidence="2">Ribe_18-Q3-R11-54_BAT3C.373</strain>
    </source>
</reference>